<keyword evidence="3" id="KW-0325">Glycoprotein</keyword>
<dbReference type="OrthoDB" id="5307922at2759"/>
<dbReference type="GO" id="GO:0012505">
    <property type="term" value="C:endomembrane system"/>
    <property type="evidence" value="ECO:0007669"/>
    <property type="project" value="TreeGrafter"/>
</dbReference>
<comment type="similarity">
    <text evidence="1">Belongs to the strictosidine synthase family.</text>
</comment>
<dbReference type="PANTHER" id="PTHR10426">
    <property type="entry name" value="STRICTOSIDINE SYNTHASE-RELATED"/>
    <property type="match status" value="1"/>
</dbReference>
<evidence type="ECO:0000256" key="3">
    <source>
        <dbReference type="ARBA" id="ARBA00023180"/>
    </source>
</evidence>
<organism evidence="5">
    <name type="scientific">Medioppia subpectinata</name>
    <dbReference type="NCBI Taxonomy" id="1979941"/>
    <lineage>
        <taxon>Eukaryota</taxon>
        <taxon>Metazoa</taxon>
        <taxon>Ecdysozoa</taxon>
        <taxon>Arthropoda</taxon>
        <taxon>Chelicerata</taxon>
        <taxon>Arachnida</taxon>
        <taxon>Acari</taxon>
        <taxon>Acariformes</taxon>
        <taxon>Sarcoptiformes</taxon>
        <taxon>Oribatida</taxon>
        <taxon>Brachypylina</taxon>
        <taxon>Oppioidea</taxon>
        <taxon>Oppiidae</taxon>
        <taxon>Medioppia</taxon>
    </lineage>
</organism>
<proteinExistence type="inferred from homology"/>
<evidence type="ECO:0000259" key="4">
    <source>
        <dbReference type="Pfam" id="PF03088"/>
    </source>
</evidence>
<dbReference type="EMBL" id="OC855536">
    <property type="protein sequence ID" value="CAD7622181.1"/>
    <property type="molecule type" value="Genomic_DNA"/>
</dbReference>
<dbReference type="SUPFAM" id="SSF63829">
    <property type="entry name" value="Calcium-dependent phosphotriesterase"/>
    <property type="match status" value="1"/>
</dbReference>
<dbReference type="PANTHER" id="PTHR10426:SF88">
    <property type="entry name" value="ADIPOCYTE PLASMA MEMBRANE-ASSOCIATED PROTEIN HEMOMUCIN-RELATED"/>
    <property type="match status" value="1"/>
</dbReference>
<dbReference type="Pfam" id="PF03088">
    <property type="entry name" value="Str_synth"/>
    <property type="match status" value="1"/>
</dbReference>
<keyword evidence="2" id="KW-0597">Phosphoprotein</keyword>
<dbReference type="Pfam" id="PF20067">
    <property type="entry name" value="SSL_N"/>
    <property type="match status" value="1"/>
</dbReference>
<dbReference type="Proteomes" id="UP000759131">
    <property type="component" value="Unassembled WGS sequence"/>
</dbReference>
<dbReference type="InterPro" id="IPR018119">
    <property type="entry name" value="Strictosidine_synth_cons-reg"/>
</dbReference>
<dbReference type="InterPro" id="IPR011042">
    <property type="entry name" value="6-blade_b-propeller_TolB-like"/>
</dbReference>
<gene>
    <name evidence="5" type="ORF">OSB1V03_LOCUS2648</name>
</gene>
<keyword evidence="6" id="KW-1185">Reference proteome</keyword>
<dbReference type="AlphaFoldDB" id="A0A7R9PVA2"/>
<dbReference type="Gene3D" id="2.120.10.30">
    <property type="entry name" value="TolB, C-terminal domain"/>
    <property type="match status" value="1"/>
</dbReference>
<name>A0A7R9PVA2_9ACAR</name>
<feature type="domain" description="Strictosidine synthase conserved region" evidence="4">
    <location>
        <begin position="151"/>
        <end position="229"/>
    </location>
</feature>
<evidence type="ECO:0000256" key="2">
    <source>
        <dbReference type="ARBA" id="ARBA00022553"/>
    </source>
</evidence>
<accession>A0A7R9PVA2</accession>
<dbReference type="GO" id="GO:0016787">
    <property type="term" value="F:hydrolase activity"/>
    <property type="evidence" value="ECO:0007669"/>
    <property type="project" value="TreeGrafter"/>
</dbReference>
<evidence type="ECO:0000256" key="1">
    <source>
        <dbReference type="ARBA" id="ARBA00009191"/>
    </source>
</evidence>
<evidence type="ECO:0000313" key="6">
    <source>
        <dbReference type="Proteomes" id="UP000759131"/>
    </source>
</evidence>
<sequence>MGPTNTPALDNFPIRVLTPNNILSRATKICENGIVGPTSLAIHKHYIYTGTAGGGVYRCDLRSGNATRIVKVANDLCKSKAWDISLCGRALGIRTDKKGTVFFVDAYLGLHEVLFVGNKVQVNRLLTLEETGGKYMGHLAIDEGSGTNGGNVIYITIASTKRDLNQWPAMIIEPDRTGTVIKYDADTKKVENLMQGLWYPTSVEITDDRNALLVAEFTARRVVKHYIKGKDKGKTETWAENLPGESDHLIRSLEKHHETYWMPIINARNVSNPNLIDWMSDKPWLRQELLDKYTDIGNSIEELGKKEKNDRLEKLGFSMKTGSQFYTQNVANNYGLILEIDANGKILGSIHSTDGANSFISEAVEGPSDNPYERVLYIGSFSYPYILKLTIPNFSQDMAPFEDQNFDFSYRQPISGLNDFRIFGNRPFNRGYDYAIPDI</sequence>
<reference evidence="5" key="1">
    <citation type="submission" date="2020-11" db="EMBL/GenBank/DDBJ databases">
        <authorList>
            <person name="Tran Van P."/>
        </authorList>
    </citation>
    <scope>NUCLEOTIDE SEQUENCE</scope>
</reference>
<protein>
    <recommendedName>
        <fullName evidence="4">Strictosidine synthase conserved region domain-containing protein</fullName>
    </recommendedName>
</protein>
<dbReference type="EMBL" id="CAJPIZ010000961">
    <property type="protein sequence ID" value="CAG2102611.1"/>
    <property type="molecule type" value="Genomic_DNA"/>
</dbReference>
<evidence type="ECO:0000313" key="5">
    <source>
        <dbReference type="EMBL" id="CAD7622181.1"/>
    </source>
</evidence>